<feature type="transmembrane region" description="Helical" evidence="6">
    <location>
        <begin position="68"/>
        <end position="87"/>
    </location>
</feature>
<keyword evidence="3 6" id="KW-0812">Transmembrane</keyword>
<dbReference type="AlphaFoldDB" id="A0A090SMT5"/>
<dbReference type="PANTHER" id="PTHR23513">
    <property type="entry name" value="INTEGRAL MEMBRANE EFFLUX PROTEIN-RELATED"/>
    <property type="match status" value="1"/>
</dbReference>
<dbReference type="Pfam" id="PF07690">
    <property type="entry name" value="MFS_1"/>
    <property type="match status" value="1"/>
</dbReference>
<evidence type="ECO:0000313" key="8">
    <source>
        <dbReference type="Proteomes" id="UP000029228"/>
    </source>
</evidence>
<dbReference type="InterPro" id="IPR011701">
    <property type="entry name" value="MFS"/>
</dbReference>
<keyword evidence="4 6" id="KW-1133">Transmembrane helix</keyword>
<comment type="subcellular location">
    <subcellularLocation>
        <location evidence="1">Cell membrane</location>
        <topology evidence="1">Multi-pass membrane protein</topology>
    </subcellularLocation>
</comment>
<proteinExistence type="predicted"/>
<sequence length="227" mass="25351">MAILHQTSRKTANVVRFHQQLGESKRIFSQSPLFFLFIALSCLSYPMMTYLSKLVPIYLSENLVSGEWFAWWQINYGIGAMVCGLVIVKVMKRVRHEKLMVASMVMMCLLLAIMAMTLSPLSIVVIALFMGLFNATNRIARVNKLHHDVDNSVRGRVDGGMKLFTTAAQSGSYILIAYLAHYQLIEVGFAVAALVMIAATLAMWMLKRANVLAYRPIEAELQGEGAV</sequence>
<dbReference type="Gene3D" id="1.20.1250.20">
    <property type="entry name" value="MFS general substrate transporter like domains"/>
    <property type="match status" value="1"/>
</dbReference>
<dbReference type="Proteomes" id="UP000029228">
    <property type="component" value="Unassembled WGS sequence"/>
</dbReference>
<comment type="caution">
    <text evidence="7">The sequence shown here is derived from an EMBL/GenBank/DDBJ whole genome shotgun (WGS) entry which is preliminary data.</text>
</comment>
<evidence type="ECO:0000256" key="2">
    <source>
        <dbReference type="ARBA" id="ARBA00022475"/>
    </source>
</evidence>
<dbReference type="GO" id="GO:0022857">
    <property type="term" value="F:transmembrane transporter activity"/>
    <property type="evidence" value="ECO:0007669"/>
    <property type="project" value="InterPro"/>
</dbReference>
<feature type="transmembrane region" description="Helical" evidence="6">
    <location>
        <begin position="27"/>
        <end position="48"/>
    </location>
</feature>
<evidence type="ECO:0000256" key="5">
    <source>
        <dbReference type="ARBA" id="ARBA00023136"/>
    </source>
</evidence>
<accession>A0A090SMT5</accession>
<dbReference type="STRING" id="990268.JCM19235_3714"/>
<dbReference type="PANTHER" id="PTHR23513:SF11">
    <property type="entry name" value="STAPHYLOFERRIN A TRANSPORTER"/>
    <property type="match status" value="1"/>
</dbReference>
<reference evidence="7 8" key="1">
    <citation type="submission" date="2014-09" db="EMBL/GenBank/DDBJ databases">
        <title>Vibrio maritimus JCM 19235. (C45) whole genome shotgun sequence.</title>
        <authorList>
            <person name="Sawabe T."/>
            <person name="Meirelles P."/>
            <person name="Nakanishi M."/>
            <person name="Sayaka M."/>
            <person name="Hattori M."/>
            <person name="Ohkuma M."/>
        </authorList>
    </citation>
    <scope>NUCLEOTIDE SEQUENCE [LARGE SCALE GENOMIC DNA]</scope>
    <source>
        <strain evidence="8">JCM19235</strain>
    </source>
</reference>
<feature type="transmembrane region" description="Helical" evidence="6">
    <location>
        <begin position="187"/>
        <end position="206"/>
    </location>
</feature>
<dbReference type="InterPro" id="IPR036259">
    <property type="entry name" value="MFS_trans_sf"/>
</dbReference>
<keyword evidence="2" id="KW-1003">Cell membrane</keyword>
<dbReference type="SUPFAM" id="SSF103473">
    <property type="entry name" value="MFS general substrate transporter"/>
    <property type="match status" value="1"/>
</dbReference>
<evidence type="ECO:0000313" key="7">
    <source>
        <dbReference type="EMBL" id="GAL20712.1"/>
    </source>
</evidence>
<evidence type="ECO:0000256" key="6">
    <source>
        <dbReference type="SAM" id="Phobius"/>
    </source>
</evidence>
<evidence type="ECO:0000256" key="3">
    <source>
        <dbReference type="ARBA" id="ARBA00022692"/>
    </source>
</evidence>
<organism evidence="7 8">
    <name type="scientific">Vibrio maritimus</name>
    <dbReference type="NCBI Taxonomy" id="990268"/>
    <lineage>
        <taxon>Bacteria</taxon>
        <taxon>Pseudomonadati</taxon>
        <taxon>Pseudomonadota</taxon>
        <taxon>Gammaproteobacteria</taxon>
        <taxon>Vibrionales</taxon>
        <taxon>Vibrionaceae</taxon>
        <taxon>Vibrio</taxon>
    </lineage>
</organism>
<keyword evidence="8" id="KW-1185">Reference proteome</keyword>
<evidence type="ECO:0000256" key="1">
    <source>
        <dbReference type="ARBA" id="ARBA00004651"/>
    </source>
</evidence>
<dbReference type="EMBL" id="BBMR01000006">
    <property type="protein sequence ID" value="GAL20712.1"/>
    <property type="molecule type" value="Genomic_DNA"/>
</dbReference>
<dbReference type="GO" id="GO:0005886">
    <property type="term" value="C:plasma membrane"/>
    <property type="evidence" value="ECO:0007669"/>
    <property type="project" value="UniProtKB-SubCell"/>
</dbReference>
<protein>
    <submittedName>
        <fullName evidence="7">Permease of the major facilitator superfamily</fullName>
    </submittedName>
</protein>
<gene>
    <name evidence="7" type="ORF">JCM19235_3714</name>
</gene>
<keyword evidence="5 6" id="KW-0472">Membrane</keyword>
<evidence type="ECO:0000256" key="4">
    <source>
        <dbReference type="ARBA" id="ARBA00022989"/>
    </source>
</evidence>
<name>A0A090SMT5_9VIBR</name>